<dbReference type="AlphaFoldDB" id="A0A1M7C8Z6"/>
<feature type="region of interest" description="Disordered" evidence="1">
    <location>
        <begin position="1"/>
        <end position="20"/>
    </location>
</feature>
<dbReference type="RefSeq" id="WP_073009780.1">
    <property type="nucleotide sequence ID" value="NZ_FRBW01000001.1"/>
</dbReference>
<reference evidence="2 3" key="1">
    <citation type="submission" date="2016-11" db="EMBL/GenBank/DDBJ databases">
        <authorList>
            <person name="Jaros S."/>
            <person name="Januszkiewicz K."/>
            <person name="Wedrychowicz H."/>
        </authorList>
    </citation>
    <scope>NUCLEOTIDE SEQUENCE [LARGE SCALE GENOMIC DNA]</scope>
    <source>
        <strain evidence="2 3">DSM 22153</strain>
    </source>
</reference>
<evidence type="ECO:0000313" key="3">
    <source>
        <dbReference type="Proteomes" id="UP000186002"/>
    </source>
</evidence>
<feature type="compositionally biased region" description="Basic and acidic residues" evidence="1">
    <location>
        <begin position="7"/>
        <end position="17"/>
    </location>
</feature>
<accession>A0A1M7C8Z6</accession>
<sequence length="297" mass="32986">MGLGRQTELRGQGDRARGRMKAGAPLRARLLMALPLAALTVLPMALAACSRPTGDFDRARPSVLHDKVMMQTGELAARYRGDPVSKFNYTDDENLLRDRGWGFIRPPWTKDWIGGTVAEMARTRNIPEAEGRVPPDLYYIFLRSDKFRSSNARYDRLAADAKGDAELVRPFCEVAVRVRAADDERLRALGSRQVVTKETYDGAKARVYENRVMTAWVAQAIGYRIKAYQRALDGLEIETPTGDRMFQTSQAVRTLEAEAQILPEGCALPSDAATGPAAARKSRIYTGWGLERPAPVK</sequence>
<name>A0A1M7C8Z6_9HYPH</name>
<proteinExistence type="predicted"/>
<evidence type="ECO:0000313" key="2">
    <source>
        <dbReference type="EMBL" id="SHL63339.1"/>
    </source>
</evidence>
<dbReference type="Proteomes" id="UP000186002">
    <property type="component" value="Unassembled WGS sequence"/>
</dbReference>
<organism evidence="2 3">
    <name type="scientific">Roseibium suaedae</name>
    <dbReference type="NCBI Taxonomy" id="735517"/>
    <lineage>
        <taxon>Bacteria</taxon>
        <taxon>Pseudomonadati</taxon>
        <taxon>Pseudomonadota</taxon>
        <taxon>Alphaproteobacteria</taxon>
        <taxon>Hyphomicrobiales</taxon>
        <taxon>Stappiaceae</taxon>
        <taxon>Roseibium</taxon>
    </lineage>
</organism>
<evidence type="ECO:0000256" key="1">
    <source>
        <dbReference type="SAM" id="MobiDB-lite"/>
    </source>
</evidence>
<dbReference type="STRING" id="735517.SAMN05444272_1092"/>
<gene>
    <name evidence="2" type="ORF">SAMN05444272_1092</name>
</gene>
<protein>
    <submittedName>
        <fullName evidence="2">Uncharacterized protein</fullName>
    </submittedName>
</protein>
<keyword evidence="3" id="KW-1185">Reference proteome</keyword>
<dbReference type="EMBL" id="FRBW01000001">
    <property type="protein sequence ID" value="SHL63339.1"/>
    <property type="molecule type" value="Genomic_DNA"/>
</dbReference>